<feature type="transmembrane region" description="Helical" evidence="2">
    <location>
        <begin position="258"/>
        <end position="279"/>
    </location>
</feature>
<comment type="caution">
    <text evidence="3">The sequence shown here is derived from an EMBL/GenBank/DDBJ whole genome shotgun (WGS) entry which is preliminary data.</text>
</comment>
<keyword evidence="2" id="KW-0812">Transmembrane</keyword>
<evidence type="ECO:0000313" key="3">
    <source>
        <dbReference type="EMBL" id="KAI0298471.1"/>
    </source>
</evidence>
<evidence type="ECO:0000256" key="1">
    <source>
        <dbReference type="SAM" id="MobiDB-lite"/>
    </source>
</evidence>
<proteinExistence type="predicted"/>
<protein>
    <submittedName>
        <fullName evidence="3">Uncharacterized protein</fullName>
    </submittedName>
</protein>
<name>A0AAD4M1K5_9AGAM</name>
<keyword evidence="2" id="KW-1133">Transmembrane helix</keyword>
<dbReference type="EMBL" id="WTXG01000028">
    <property type="protein sequence ID" value="KAI0298471.1"/>
    <property type="molecule type" value="Genomic_DNA"/>
</dbReference>
<evidence type="ECO:0000256" key="2">
    <source>
        <dbReference type="SAM" id="Phobius"/>
    </source>
</evidence>
<dbReference type="Proteomes" id="UP001203297">
    <property type="component" value="Unassembled WGS sequence"/>
</dbReference>
<feature type="compositionally biased region" description="Polar residues" evidence="1">
    <location>
        <begin position="336"/>
        <end position="345"/>
    </location>
</feature>
<feature type="transmembrane region" description="Helical" evidence="2">
    <location>
        <begin position="174"/>
        <end position="194"/>
    </location>
</feature>
<keyword evidence="2" id="KW-0472">Membrane</keyword>
<feature type="transmembrane region" description="Helical" evidence="2">
    <location>
        <begin position="12"/>
        <end position="30"/>
    </location>
</feature>
<reference evidence="3" key="1">
    <citation type="journal article" date="2022" name="New Phytol.">
        <title>Evolutionary transition to the ectomycorrhizal habit in the genomes of a hyperdiverse lineage of mushroom-forming fungi.</title>
        <authorList>
            <person name="Looney B."/>
            <person name="Miyauchi S."/>
            <person name="Morin E."/>
            <person name="Drula E."/>
            <person name="Courty P.E."/>
            <person name="Kohler A."/>
            <person name="Kuo A."/>
            <person name="LaButti K."/>
            <person name="Pangilinan J."/>
            <person name="Lipzen A."/>
            <person name="Riley R."/>
            <person name="Andreopoulos W."/>
            <person name="He G."/>
            <person name="Johnson J."/>
            <person name="Nolan M."/>
            <person name="Tritt A."/>
            <person name="Barry K.W."/>
            <person name="Grigoriev I.V."/>
            <person name="Nagy L.G."/>
            <person name="Hibbett D."/>
            <person name="Henrissat B."/>
            <person name="Matheny P.B."/>
            <person name="Labbe J."/>
            <person name="Martin F.M."/>
        </authorList>
    </citation>
    <scope>NUCLEOTIDE SEQUENCE</scope>
    <source>
        <strain evidence="3">BPL690</strain>
    </source>
</reference>
<feature type="region of interest" description="Disordered" evidence="1">
    <location>
        <begin position="336"/>
        <end position="370"/>
    </location>
</feature>
<organism evidence="3 4">
    <name type="scientific">Multifurca ochricompacta</name>
    <dbReference type="NCBI Taxonomy" id="376703"/>
    <lineage>
        <taxon>Eukaryota</taxon>
        <taxon>Fungi</taxon>
        <taxon>Dikarya</taxon>
        <taxon>Basidiomycota</taxon>
        <taxon>Agaricomycotina</taxon>
        <taxon>Agaricomycetes</taxon>
        <taxon>Russulales</taxon>
        <taxon>Russulaceae</taxon>
        <taxon>Multifurca</taxon>
    </lineage>
</organism>
<evidence type="ECO:0000313" key="4">
    <source>
        <dbReference type="Proteomes" id="UP001203297"/>
    </source>
</evidence>
<accession>A0AAD4M1K5</accession>
<keyword evidence="4" id="KW-1185">Reference proteome</keyword>
<sequence length="419" mass="47626">MTHSNPETFLVWSVLSCLLGIFLVYHLWSFDRFRCLKWNQGSSGGFKRLMTYTYIIGVPLVTTYSIGFCAIKYSEGYIFIPEIGIIPKPHQLWSKSHQKAILPLYLCISLAWGSEMVTHLESLCFLVFLINSGSAQDWFRSWYFRIWAIGGFIAVTYLPLITIFTRSDPVKCEAYTFLAGSVGSLLLTISYAVVLPRFKPFLQKLREQGVDMSVIIRLMKFRELTIIYLYSRTLSAIPLLILSADGVRSTTTSTSRHLLQTLGGFGISIAAGIALPIFFPRSIEGEINRADGLRSENYNSRNHLTFISQERDVQGMYDLERQPDLEVDKTSITSSSYVGSLQFPPSQAWRDPDGHSPYKSPIRLEPNRRLPDVEEYDSKQPNLTVDDVMRLDSPTRPSSRVSRLVSTFRSPIDIRIGRP</sequence>
<feature type="transmembrane region" description="Helical" evidence="2">
    <location>
        <begin position="142"/>
        <end position="162"/>
    </location>
</feature>
<dbReference type="AlphaFoldDB" id="A0AAD4M1K5"/>
<feature type="transmembrane region" description="Helical" evidence="2">
    <location>
        <begin position="51"/>
        <end position="73"/>
    </location>
</feature>
<feature type="transmembrane region" description="Helical" evidence="2">
    <location>
        <begin position="227"/>
        <end position="246"/>
    </location>
</feature>
<feature type="transmembrane region" description="Helical" evidence="2">
    <location>
        <begin position="102"/>
        <end position="130"/>
    </location>
</feature>
<gene>
    <name evidence="3" type="ORF">B0F90DRAFT_1732760</name>
</gene>